<evidence type="ECO:0000256" key="1">
    <source>
        <dbReference type="SAM" id="Phobius"/>
    </source>
</evidence>
<dbReference type="Pfam" id="PF07679">
    <property type="entry name" value="I-set"/>
    <property type="match status" value="1"/>
</dbReference>
<keyword evidence="3" id="KW-0808">Transferase</keyword>
<evidence type="ECO:0000313" key="4">
    <source>
        <dbReference type="Proteomes" id="UP000683360"/>
    </source>
</evidence>
<dbReference type="SUPFAM" id="SSF48726">
    <property type="entry name" value="Immunoglobulin"/>
    <property type="match status" value="1"/>
</dbReference>
<dbReference type="OrthoDB" id="6118665at2759"/>
<name>A0A8S3SA94_MYTED</name>
<feature type="transmembrane region" description="Helical" evidence="1">
    <location>
        <begin position="21"/>
        <end position="39"/>
    </location>
</feature>
<dbReference type="Gene3D" id="2.60.40.10">
    <property type="entry name" value="Immunoglobulins"/>
    <property type="match status" value="1"/>
</dbReference>
<sequence length="303" mass="35261">MEILPGTVKPTRLSVYIRERILSFGIFNFGIFIFKYAGLTVHLCVAFPLKCPEPAQWTLRANSHCAISSKYFCLWNDLSKEYSENCTRSEFQQPGRKAVLRGGIDAVFCSMERYQPFPLKFYTNASTNCIFLKSFCNEEGQVLYDQGNRNTDTTCRCDYRQNYDFLVKPKNPCFCKPLQEECSCYLMVCSNSSQILSPGGTVVLVLLVLFRKRLWRYCFIAIARYTSELNPIYCYEGEKLQLRLSVWSVDIRVEWLKDDNKLQQNEDMSIWNDGKRQCLTVPKAKLSDAGQYTHWSLEIYKNM</sequence>
<protein>
    <submittedName>
        <fullName evidence="3">TTN</fullName>
        <ecNumber evidence="3">2.7.11.1</ecNumber>
    </submittedName>
</protein>
<keyword evidence="1" id="KW-1133">Transmembrane helix</keyword>
<dbReference type="GO" id="GO:0004674">
    <property type="term" value="F:protein serine/threonine kinase activity"/>
    <property type="evidence" value="ECO:0007669"/>
    <property type="project" value="UniProtKB-EC"/>
</dbReference>
<dbReference type="EC" id="2.7.11.1" evidence="3"/>
<reference evidence="3" key="1">
    <citation type="submission" date="2021-03" db="EMBL/GenBank/DDBJ databases">
        <authorList>
            <person name="Bekaert M."/>
        </authorList>
    </citation>
    <scope>NUCLEOTIDE SEQUENCE</scope>
</reference>
<dbReference type="InterPro" id="IPR013098">
    <property type="entry name" value="Ig_I-set"/>
</dbReference>
<dbReference type="EMBL" id="CAJPWZ010001465">
    <property type="protein sequence ID" value="CAG2216047.1"/>
    <property type="molecule type" value="Genomic_DNA"/>
</dbReference>
<dbReference type="InterPro" id="IPR036179">
    <property type="entry name" value="Ig-like_dom_sf"/>
</dbReference>
<dbReference type="Proteomes" id="UP000683360">
    <property type="component" value="Unassembled WGS sequence"/>
</dbReference>
<dbReference type="InterPro" id="IPR013783">
    <property type="entry name" value="Ig-like_fold"/>
</dbReference>
<comment type="caution">
    <text evidence="3">The sequence shown here is derived from an EMBL/GenBank/DDBJ whole genome shotgun (WGS) entry which is preliminary data.</text>
</comment>
<keyword evidence="1" id="KW-0812">Transmembrane</keyword>
<keyword evidence="1" id="KW-0472">Membrane</keyword>
<evidence type="ECO:0000259" key="2">
    <source>
        <dbReference type="Pfam" id="PF07679"/>
    </source>
</evidence>
<organism evidence="3 4">
    <name type="scientific">Mytilus edulis</name>
    <name type="common">Blue mussel</name>
    <dbReference type="NCBI Taxonomy" id="6550"/>
    <lineage>
        <taxon>Eukaryota</taxon>
        <taxon>Metazoa</taxon>
        <taxon>Spiralia</taxon>
        <taxon>Lophotrochozoa</taxon>
        <taxon>Mollusca</taxon>
        <taxon>Bivalvia</taxon>
        <taxon>Autobranchia</taxon>
        <taxon>Pteriomorphia</taxon>
        <taxon>Mytilida</taxon>
        <taxon>Mytiloidea</taxon>
        <taxon>Mytilidae</taxon>
        <taxon>Mytilinae</taxon>
        <taxon>Mytilus</taxon>
    </lineage>
</organism>
<gene>
    <name evidence="3" type="ORF">MEDL_29793</name>
</gene>
<evidence type="ECO:0000313" key="3">
    <source>
        <dbReference type="EMBL" id="CAG2216047.1"/>
    </source>
</evidence>
<proteinExistence type="predicted"/>
<feature type="domain" description="Immunoglobulin I-set" evidence="2">
    <location>
        <begin position="226"/>
        <end position="293"/>
    </location>
</feature>
<keyword evidence="4" id="KW-1185">Reference proteome</keyword>
<accession>A0A8S3SA94</accession>
<dbReference type="AlphaFoldDB" id="A0A8S3SA94"/>